<comment type="caution">
    <text evidence="1">The sequence shown here is derived from an EMBL/GenBank/DDBJ whole genome shotgun (WGS) entry which is preliminary data.</text>
</comment>
<accession>A0A8S1YPS3</accession>
<reference evidence="1" key="1">
    <citation type="submission" date="2021-01" db="EMBL/GenBank/DDBJ databases">
        <authorList>
            <consortium name="Genoscope - CEA"/>
            <person name="William W."/>
        </authorList>
    </citation>
    <scope>NUCLEOTIDE SEQUENCE</scope>
</reference>
<proteinExistence type="predicted"/>
<name>A0A8S1YPS3_PAROT</name>
<keyword evidence="2" id="KW-1185">Reference proteome</keyword>
<evidence type="ECO:0000313" key="2">
    <source>
        <dbReference type="Proteomes" id="UP000683925"/>
    </source>
</evidence>
<dbReference type="Proteomes" id="UP000683925">
    <property type="component" value="Unassembled WGS sequence"/>
</dbReference>
<protein>
    <submittedName>
        <fullName evidence="1">Uncharacterized protein</fullName>
    </submittedName>
</protein>
<sequence length="103" mass="12484">MIHRYNKYSFDFDLQFHICKVTWIRKRGGQPTDLTYQTRHTSFQQYRNSTQTDSSDYRPGIEQSIILSIASRFFYKDSYIVKQITNVKMRFNNKQILIKRCND</sequence>
<organism evidence="1 2">
    <name type="scientific">Paramecium octaurelia</name>
    <dbReference type="NCBI Taxonomy" id="43137"/>
    <lineage>
        <taxon>Eukaryota</taxon>
        <taxon>Sar</taxon>
        <taxon>Alveolata</taxon>
        <taxon>Ciliophora</taxon>
        <taxon>Intramacronucleata</taxon>
        <taxon>Oligohymenophorea</taxon>
        <taxon>Peniculida</taxon>
        <taxon>Parameciidae</taxon>
        <taxon>Paramecium</taxon>
    </lineage>
</organism>
<dbReference type="AlphaFoldDB" id="A0A8S1YPS3"/>
<dbReference type="EMBL" id="CAJJDP010000196">
    <property type="protein sequence ID" value="CAD8214877.1"/>
    <property type="molecule type" value="Genomic_DNA"/>
</dbReference>
<evidence type="ECO:0000313" key="1">
    <source>
        <dbReference type="EMBL" id="CAD8214877.1"/>
    </source>
</evidence>
<gene>
    <name evidence="1" type="ORF">POCTA_138.1.T1920021</name>
</gene>